<accession>A0A081BBL8</accession>
<dbReference type="NCBIfam" id="TIGR00750">
    <property type="entry name" value="lao"/>
    <property type="match status" value="1"/>
</dbReference>
<dbReference type="Gene3D" id="1.20.5.170">
    <property type="match status" value="1"/>
</dbReference>
<dbReference type="GO" id="GO:0005737">
    <property type="term" value="C:cytoplasm"/>
    <property type="evidence" value="ECO:0007669"/>
    <property type="project" value="TreeGrafter"/>
</dbReference>
<dbReference type="STRING" id="1333998.M2A_1935"/>
<evidence type="ECO:0000313" key="7">
    <source>
        <dbReference type="EMBL" id="GAK45436.1"/>
    </source>
</evidence>
<dbReference type="Gene3D" id="1.10.287.130">
    <property type="match status" value="1"/>
</dbReference>
<keyword evidence="4" id="KW-0342">GTP-binding</keyword>
<comment type="caution">
    <text evidence="7">The sequence shown here is derived from an EMBL/GenBank/DDBJ whole genome shotgun (WGS) entry which is preliminary data.</text>
</comment>
<evidence type="ECO:0000256" key="1">
    <source>
        <dbReference type="ARBA" id="ARBA00009625"/>
    </source>
</evidence>
<keyword evidence="8" id="KW-1185">Reference proteome</keyword>
<gene>
    <name evidence="7" type="ORF">M2A_1935</name>
</gene>
<organism evidence="7 8">
    <name type="scientific">Tepidicaulis marinus</name>
    <dbReference type="NCBI Taxonomy" id="1333998"/>
    <lineage>
        <taxon>Bacteria</taxon>
        <taxon>Pseudomonadati</taxon>
        <taxon>Pseudomonadota</taxon>
        <taxon>Alphaproteobacteria</taxon>
        <taxon>Hyphomicrobiales</taxon>
        <taxon>Parvibaculaceae</taxon>
        <taxon>Tepidicaulis</taxon>
    </lineage>
</organism>
<evidence type="ECO:0000256" key="4">
    <source>
        <dbReference type="ARBA" id="ARBA00023134"/>
    </source>
</evidence>
<evidence type="ECO:0000313" key="8">
    <source>
        <dbReference type="Proteomes" id="UP000028702"/>
    </source>
</evidence>
<evidence type="ECO:0000256" key="6">
    <source>
        <dbReference type="SAM" id="MobiDB-lite"/>
    </source>
</evidence>
<dbReference type="SUPFAM" id="SSF52540">
    <property type="entry name" value="P-loop containing nucleoside triphosphate hydrolases"/>
    <property type="match status" value="1"/>
</dbReference>
<evidence type="ECO:0000256" key="3">
    <source>
        <dbReference type="ARBA" id="ARBA00022801"/>
    </source>
</evidence>
<protein>
    <submittedName>
        <fullName evidence="7">Arginine/ornithine transport system ATPase</fullName>
    </submittedName>
</protein>
<comment type="similarity">
    <text evidence="1">Belongs to the SIMIBI class G3E GTPase family. ArgK/MeaB subfamily.</text>
</comment>
<dbReference type="GO" id="GO:0003924">
    <property type="term" value="F:GTPase activity"/>
    <property type="evidence" value="ECO:0007669"/>
    <property type="project" value="InterPro"/>
</dbReference>
<dbReference type="PANTHER" id="PTHR23408:SF3">
    <property type="entry name" value="METHYLMALONIC ACIDURIA TYPE A PROTEIN, MITOCHONDRIAL"/>
    <property type="match status" value="1"/>
</dbReference>
<dbReference type="GO" id="GO:0005525">
    <property type="term" value="F:GTP binding"/>
    <property type="evidence" value="ECO:0007669"/>
    <property type="project" value="UniProtKB-KW"/>
</dbReference>
<dbReference type="CDD" id="cd03114">
    <property type="entry name" value="MMAA-like"/>
    <property type="match status" value="1"/>
</dbReference>
<dbReference type="AlphaFoldDB" id="A0A081BBL8"/>
<dbReference type="PANTHER" id="PTHR23408">
    <property type="entry name" value="METHYLMALONYL-COA MUTASE"/>
    <property type="match status" value="1"/>
</dbReference>
<proteinExistence type="inferred from homology"/>
<evidence type="ECO:0000256" key="2">
    <source>
        <dbReference type="ARBA" id="ARBA00022741"/>
    </source>
</evidence>
<dbReference type="Proteomes" id="UP000028702">
    <property type="component" value="Unassembled WGS sequence"/>
</dbReference>
<feature type="region of interest" description="Disordered" evidence="6">
    <location>
        <begin position="1"/>
        <end position="25"/>
    </location>
</feature>
<dbReference type="Pfam" id="PF03308">
    <property type="entry name" value="MeaB"/>
    <property type="match status" value="1"/>
</dbReference>
<dbReference type="FunFam" id="3.40.50.300:FF:000647">
    <property type="entry name" value="Methylmalonic aciduria type A homolog, mitochondrial"/>
    <property type="match status" value="1"/>
</dbReference>
<dbReference type="NCBIfam" id="NF006958">
    <property type="entry name" value="PRK09435.1"/>
    <property type="match status" value="1"/>
</dbReference>
<dbReference type="Gene3D" id="3.40.50.300">
    <property type="entry name" value="P-loop containing nucleotide triphosphate hydrolases"/>
    <property type="match status" value="1"/>
</dbReference>
<sequence length="350" mass="37332">MDASVFPEYATGMEKTAEKSRGGRGPVNIEEMAAAIRAGNRTALARGITLIESTRPDHQEQAQALLAVLLEKTGKAVRIGLSGAPGVGKSTFTEALGSYLTGQGLKIAVLAIDPSSARTGGSILGDKTRMEELARDPNAFIRPSPSSGTLGGVARRTREAMLLCEAAGFDVVLIETVGVGQSETAVADMVDMFVLLLSPGGGDELQGIKRGIMELADLVVVNKADGDLLPAAKRAAIEYKTALHLMRPKSQHWLPEVRLASALKGEGLAEIWDTVCRYEEIMKETGTLEAQRADQALAWMWNELREGMMETLRTHQGTKSRLKALEGEVAAGKTTPTAAARSLLALLLRD</sequence>
<keyword evidence="3" id="KW-0378">Hydrolase</keyword>
<comment type="catalytic activity">
    <reaction evidence="5">
        <text>GTP + H2O = GDP + phosphate + H(+)</text>
        <dbReference type="Rhea" id="RHEA:19669"/>
        <dbReference type="ChEBI" id="CHEBI:15377"/>
        <dbReference type="ChEBI" id="CHEBI:15378"/>
        <dbReference type="ChEBI" id="CHEBI:37565"/>
        <dbReference type="ChEBI" id="CHEBI:43474"/>
        <dbReference type="ChEBI" id="CHEBI:58189"/>
    </reaction>
</comment>
<keyword evidence="2" id="KW-0547">Nucleotide-binding</keyword>
<name>A0A081BBL8_9HYPH</name>
<dbReference type="InterPro" id="IPR027417">
    <property type="entry name" value="P-loop_NTPase"/>
</dbReference>
<dbReference type="EMBL" id="BBIO01000009">
    <property type="protein sequence ID" value="GAK45436.1"/>
    <property type="molecule type" value="Genomic_DNA"/>
</dbReference>
<evidence type="ECO:0000256" key="5">
    <source>
        <dbReference type="ARBA" id="ARBA00048548"/>
    </source>
</evidence>
<reference evidence="7 8" key="1">
    <citation type="submission" date="2014-07" db="EMBL/GenBank/DDBJ databases">
        <title>Tepidicaulis marinum gen. nov., sp. nov., a novel marine bacterium denitrifying nitrate to nitrous oxide strictly under microaerobic conditions.</title>
        <authorList>
            <person name="Takeuchi M."/>
            <person name="Yamagishi T."/>
            <person name="Kamagata Y."/>
            <person name="Oshima K."/>
            <person name="Hattori M."/>
            <person name="Katayama T."/>
            <person name="Hanada S."/>
            <person name="Tamaki H."/>
            <person name="Marumo K."/>
            <person name="Maeda H."/>
            <person name="Nedachi M."/>
            <person name="Iwasaki W."/>
            <person name="Suwa Y."/>
            <person name="Sakata S."/>
        </authorList>
    </citation>
    <scope>NUCLEOTIDE SEQUENCE [LARGE SCALE GENOMIC DNA]</scope>
    <source>
        <strain evidence="7 8">MA2</strain>
    </source>
</reference>
<dbReference type="InterPro" id="IPR005129">
    <property type="entry name" value="GTPase_ArgK"/>
</dbReference>
<dbReference type="eggNOG" id="COG1703">
    <property type="taxonomic scope" value="Bacteria"/>
</dbReference>